<evidence type="ECO:0000256" key="1">
    <source>
        <dbReference type="ARBA" id="ARBA00023157"/>
    </source>
</evidence>
<dbReference type="PANTHER" id="PTHR24252:SF7">
    <property type="entry name" value="HYALIN"/>
    <property type="match status" value="1"/>
</dbReference>
<dbReference type="AlphaFoldDB" id="A0A8S1DYC3"/>
<dbReference type="InterPro" id="IPR001254">
    <property type="entry name" value="Trypsin_dom"/>
</dbReference>
<feature type="chain" id="PRO_5035861348" description="Peptidase S1 domain-containing protein" evidence="2">
    <location>
        <begin position="17"/>
        <end position="241"/>
    </location>
</feature>
<dbReference type="Pfam" id="PF00089">
    <property type="entry name" value="Trypsin"/>
    <property type="match status" value="1"/>
</dbReference>
<dbReference type="CDD" id="cd00190">
    <property type="entry name" value="Tryp_SPc"/>
    <property type="match status" value="1"/>
</dbReference>
<dbReference type="InterPro" id="IPR009003">
    <property type="entry name" value="Peptidase_S1_PA"/>
</dbReference>
<proteinExistence type="predicted"/>
<dbReference type="GO" id="GO:0006508">
    <property type="term" value="P:proteolysis"/>
    <property type="evidence" value="ECO:0007669"/>
    <property type="project" value="InterPro"/>
</dbReference>
<dbReference type="PROSITE" id="PS50240">
    <property type="entry name" value="TRYPSIN_DOM"/>
    <property type="match status" value="1"/>
</dbReference>
<dbReference type="InterPro" id="IPR043504">
    <property type="entry name" value="Peptidase_S1_PA_chymotrypsin"/>
</dbReference>
<comment type="caution">
    <text evidence="4">The sequence shown here is derived from an EMBL/GenBank/DDBJ whole genome shotgun (WGS) entry which is preliminary data.</text>
</comment>
<accession>A0A8S1DYC3</accession>
<dbReference type="SMART" id="SM00020">
    <property type="entry name" value="Tryp_SPc"/>
    <property type="match status" value="1"/>
</dbReference>
<dbReference type="PROSITE" id="PS00134">
    <property type="entry name" value="TRYPSIN_HIS"/>
    <property type="match status" value="1"/>
</dbReference>
<dbReference type="PANTHER" id="PTHR24252">
    <property type="entry name" value="ACROSIN-RELATED"/>
    <property type="match status" value="1"/>
</dbReference>
<dbReference type="OrthoDB" id="7482519at2759"/>
<sequence>MRALILLLASVELVLTAPSNSSVDPLSYTEKSVTLPVVNEQKTEAEWNEWAEKNKPTVDAQNAAPIQQSSLAGVSVNSIEKQIVGGSNAIVGQFPWQAFVQIDNAFRCGGSVILDFWILTAAHCAGSNYLIALGVYNQSTLSNDIALIKLTTSITFTANIRPIKLMSDASINLTGTLASVSGYGKTADNETASNILKFTQVTVISNAVCASVYGSDVVISSTICAYQINTSICQASSSNYF</sequence>
<organism evidence="4 5">
    <name type="scientific">Cloeon dipterum</name>
    <dbReference type="NCBI Taxonomy" id="197152"/>
    <lineage>
        <taxon>Eukaryota</taxon>
        <taxon>Metazoa</taxon>
        <taxon>Ecdysozoa</taxon>
        <taxon>Arthropoda</taxon>
        <taxon>Hexapoda</taxon>
        <taxon>Insecta</taxon>
        <taxon>Pterygota</taxon>
        <taxon>Palaeoptera</taxon>
        <taxon>Ephemeroptera</taxon>
        <taxon>Pisciforma</taxon>
        <taxon>Baetidae</taxon>
        <taxon>Cloeon</taxon>
    </lineage>
</organism>
<reference evidence="4 5" key="1">
    <citation type="submission" date="2020-04" db="EMBL/GenBank/DDBJ databases">
        <authorList>
            <person name="Alioto T."/>
            <person name="Alioto T."/>
            <person name="Gomez Garrido J."/>
        </authorList>
    </citation>
    <scope>NUCLEOTIDE SEQUENCE [LARGE SCALE GENOMIC DNA]</scope>
</reference>
<evidence type="ECO:0000313" key="5">
    <source>
        <dbReference type="Proteomes" id="UP000494165"/>
    </source>
</evidence>
<feature type="signal peptide" evidence="2">
    <location>
        <begin position="1"/>
        <end position="16"/>
    </location>
</feature>
<keyword evidence="5" id="KW-1185">Reference proteome</keyword>
<dbReference type="GO" id="GO:0004252">
    <property type="term" value="F:serine-type endopeptidase activity"/>
    <property type="evidence" value="ECO:0007669"/>
    <property type="project" value="InterPro"/>
</dbReference>
<dbReference type="SUPFAM" id="SSF50494">
    <property type="entry name" value="Trypsin-like serine proteases"/>
    <property type="match status" value="1"/>
</dbReference>
<evidence type="ECO:0000256" key="2">
    <source>
        <dbReference type="SAM" id="SignalP"/>
    </source>
</evidence>
<dbReference type="Proteomes" id="UP000494165">
    <property type="component" value="Unassembled WGS sequence"/>
</dbReference>
<dbReference type="InterPro" id="IPR018114">
    <property type="entry name" value="TRYPSIN_HIS"/>
</dbReference>
<keyword evidence="2" id="KW-0732">Signal</keyword>
<dbReference type="EMBL" id="CADEPI010000524">
    <property type="protein sequence ID" value="CAB3386982.1"/>
    <property type="molecule type" value="Genomic_DNA"/>
</dbReference>
<feature type="domain" description="Peptidase S1" evidence="3">
    <location>
        <begin position="83"/>
        <end position="241"/>
    </location>
</feature>
<gene>
    <name evidence="4" type="ORF">CLODIP_2_CD03868</name>
</gene>
<name>A0A8S1DYC3_9INSE</name>
<evidence type="ECO:0000259" key="3">
    <source>
        <dbReference type="PROSITE" id="PS50240"/>
    </source>
</evidence>
<protein>
    <recommendedName>
        <fullName evidence="3">Peptidase S1 domain-containing protein</fullName>
    </recommendedName>
</protein>
<dbReference type="Gene3D" id="2.40.10.10">
    <property type="entry name" value="Trypsin-like serine proteases"/>
    <property type="match status" value="2"/>
</dbReference>
<keyword evidence="1" id="KW-1015">Disulfide bond</keyword>
<evidence type="ECO:0000313" key="4">
    <source>
        <dbReference type="EMBL" id="CAB3386982.1"/>
    </source>
</evidence>